<dbReference type="Gene3D" id="3.40.50.720">
    <property type="entry name" value="NAD(P)-binding Rossmann-like Domain"/>
    <property type="match status" value="1"/>
</dbReference>
<dbReference type="EMBL" id="JADKMA010000044">
    <property type="protein sequence ID" value="MBO8192243.1"/>
    <property type="molecule type" value="Genomic_DNA"/>
</dbReference>
<evidence type="ECO:0000313" key="6">
    <source>
        <dbReference type="EMBL" id="MBO8192243.1"/>
    </source>
</evidence>
<feature type="compositionally biased region" description="Pro residues" evidence="5">
    <location>
        <begin position="16"/>
        <end position="29"/>
    </location>
</feature>
<evidence type="ECO:0000256" key="1">
    <source>
        <dbReference type="ARBA" id="ARBA00006484"/>
    </source>
</evidence>
<dbReference type="SUPFAM" id="SSF51735">
    <property type="entry name" value="NAD(P)-binding Rossmann-fold domains"/>
    <property type="match status" value="1"/>
</dbReference>
<protein>
    <submittedName>
        <fullName evidence="6">SDR family NAD(P)-dependent oxidoreductase</fullName>
    </submittedName>
</protein>
<accession>A0ABS3XA35</accession>
<dbReference type="PRINTS" id="PR00080">
    <property type="entry name" value="SDRFAMILY"/>
</dbReference>
<dbReference type="Proteomes" id="UP001519064">
    <property type="component" value="Unassembled WGS sequence"/>
</dbReference>
<dbReference type="PANTHER" id="PTHR43490:SF99">
    <property type="entry name" value="SHORT-CHAIN DEHYDROGENASE_REDUCTASE"/>
    <property type="match status" value="1"/>
</dbReference>
<feature type="region of interest" description="Disordered" evidence="5">
    <location>
        <begin position="1"/>
        <end position="33"/>
    </location>
</feature>
<comment type="similarity">
    <text evidence="1 4">Belongs to the short-chain dehydrogenases/reductases (SDR) family.</text>
</comment>
<proteinExistence type="inferred from homology"/>
<keyword evidence="2" id="KW-0521">NADP</keyword>
<evidence type="ECO:0000256" key="2">
    <source>
        <dbReference type="ARBA" id="ARBA00022857"/>
    </source>
</evidence>
<sequence length="265" mass="27574">MSNTSTPRSSAAAPTSPAPTSLPTPPESPTAPVTLITGATRGLGLETARQLHALGHTVHLGARDPERGEHAARETGGRVLPLDVTSEESVRAAAELLSAREQRLDVLINNAGVSGAHLTAEETTAENMRAVYETNVFGVVRTTRAFLPLLHASRAPVVVNVSSGLGCIGAVGDPEVREAAVPDWLPALTYASSKAALNMVTAQYAHALPGFRINAVDPGYTATDFNGHRGRRAVSEGAGIIVRMARVAPDGPTGGYFADHGALPW</sequence>
<organism evidence="6 7">
    <name type="scientific">Streptomyces oryzae</name>
    <dbReference type="NCBI Taxonomy" id="1434886"/>
    <lineage>
        <taxon>Bacteria</taxon>
        <taxon>Bacillati</taxon>
        <taxon>Actinomycetota</taxon>
        <taxon>Actinomycetes</taxon>
        <taxon>Kitasatosporales</taxon>
        <taxon>Streptomycetaceae</taxon>
        <taxon>Streptomyces</taxon>
    </lineage>
</organism>
<gene>
    <name evidence="6" type="ORF">ITI46_11280</name>
</gene>
<dbReference type="InterPro" id="IPR036291">
    <property type="entry name" value="NAD(P)-bd_dom_sf"/>
</dbReference>
<comment type="caution">
    <text evidence="6">The sequence shown here is derived from an EMBL/GenBank/DDBJ whole genome shotgun (WGS) entry which is preliminary data.</text>
</comment>
<keyword evidence="7" id="KW-1185">Reference proteome</keyword>
<evidence type="ECO:0000256" key="4">
    <source>
        <dbReference type="RuleBase" id="RU000363"/>
    </source>
</evidence>
<evidence type="ECO:0000256" key="3">
    <source>
        <dbReference type="ARBA" id="ARBA00023002"/>
    </source>
</evidence>
<dbReference type="PANTHER" id="PTHR43490">
    <property type="entry name" value="(+)-NEOMENTHOL DEHYDROGENASE"/>
    <property type="match status" value="1"/>
</dbReference>
<evidence type="ECO:0000313" key="7">
    <source>
        <dbReference type="Proteomes" id="UP001519064"/>
    </source>
</evidence>
<dbReference type="Pfam" id="PF00106">
    <property type="entry name" value="adh_short"/>
    <property type="match status" value="1"/>
</dbReference>
<name>A0ABS3XA35_9ACTN</name>
<feature type="compositionally biased region" description="Low complexity" evidence="5">
    <location>
        <begin position="1"/>
        <end position="15"/>
    </location>
</feature>
<reference evidence="6 7" key="1">
    <citation type="submission" date="2020-11" db="EMBL/GenBank/DDBJ databases">
        <title>Streptomyces spirodelae sp. nov., isolated from duckweed.</title>
        <authorList>
            <person name="Saimee Y."/>
            <person name="Duangmal K."/>
        </authorList>
    </citation>
    <scope>NUCLEOTIDE SEQUENCE [LARGE SCALE GENOMIC DNA]</scope>
    <source>
        <strain evidence="6 7">S16-07</strain>
    </source>
</reference>
<dbReference type="InterPro" id="IPR002347">
    <property type="entry name" value="SDR_fam"/>
</dbReference>
<keyword evidence="3" id="KW-0560">Oxidoreductase</keyword>
<evidence type="ECO:0000256" key="5">
    <source>
        <dbReference type="SAM" id="MobiDB-lite"/>
    </source>
</evidence>
<dbReference type="PRINTS" id="PR00081">
    <property type="entry name" value="GDHRDH"/>
</dbReference>